<proteinExistence type="predicted"/>
<feature type="non-terminal residue" evidence="1">
    <location>
        <position position="101"/>
    </location>
</feature>
<dbReference type="Proteomes" id="UP000789901">
    <property type="component" value="Unassembled WGS sequence"/>
</dbReference>
<keyword evidence="2" id="KW-1185">Reference proteome</keyword>
<dbReference type="EMBL" id="CAJVQB010030860">
    <property type="protein sequence ID" value="CAG8816139.1"/>
    <property type="molecule type" value="Genomic_DNA"/>
</dbReference>
<sequence>MSLDFNFDKRIFTQQTTQLVENSSSKIYSPQNFPKLRNATEEEQKEYNITHQYITNTQATDFDIMQQEFQIANSAKFSEINFDIMQQESQITSQIIKPQFY</sequence>
<evidence type="ECO:0000313" key="1">
    <source>
        <dbReference type="EMBL" id="CAG8816139.1"/>
    </source>
</evidence>
<protein>
    <submittedName>
        <fullName evidence="1">32769_t:CDS:1</fullName>
    </submittedName>
</protein>
<evidence type="ECO:0000313" key="2">
    <source>
        <dbReference type="Proteomes" id="UP000789901"/>
    </source>
</evidence>
<gene>
    <name evidence="1" type="ORF">GMARGA_LOCUS26463</name>
</gene>
<organism evidence="1 2">
    <name type="scientific">Gigaspora margarita</name>
    <dbReference type="NCBI Taxonomy" id="4874"/>
    <lineage>
        <taxon>Eukaryota</taxon>
        <taxon>Fungi</taxon>
        <taxon>Fungi incertae sedis</taxon>
        <taxon>Mucoromycota</taxon>
        <taxon>Glomeromycotina</taxon>
        <taxon>Glomeromycetes</taxon>
        <taxon>Diversisporales</taxon>
        <taxon>Gigasporaceae</taxon>
        <taxon>Gigaspora</taxon>
    </lineage>
</organism>
<name>A0ABN7W4B9_GIGMA</name>
<accession>A0ABN7W4B9</accession>
<comment type="caution">
    <text evidence="1">The sequence shown here is derived from an EMBL/GenBank/DDBJ whole genome shotgun (WGS) entry which is preliminary data.</text>
</comment>
<reference evidence="1 2" key="1">
    <citation type="submission" date="2021-06" db="EMBL/GenBank/DDBJ databases">
        <authorList>
            <person name="Kallberg Y."/>
            <person name="Tangrot J."/>
            <person name="Rosling A."/>
        </authorList>
    </citation>
    <scope>NUCLEOTIDE SEQUENCE [LARGE SCALE GENOMIC DNA]</scope>
    <source>
        <strain evidence="1 2">120-4 pot B 10/14</strain>
    </source>
</reference>